<dbReference type="Proteomes" id="UP001597380">
    <property type="component" value="Unassembled WGS sequence"/>
</dbReference>
<evidence type="ECO:0000259" key="1">
    <source>
        <dbReference type="Pfam" id="PF01575"/>
    </source>
</evidence>
<sequence length="305" mass="34042">MSVPASLLLQQGPMLKTLAKIAWRSLFDSQRPKANPEQWPRIERVLPPPSDSLIAHYCKWCGASEEQYQQTIPPHLFTQFALPSLLPILEQSRYRLHRVINRGCTMRVFADIPRGQALFVTSEVAEVDDDGYRAKLSCRLTIGYQGQAKAVEVELQLLFLLKRRNKNKQTDSRKSVEALEAVHFKDLGQWSASSNDGWQFGLLTGDLNPIHWIEAVAKRSPLKGKVLHGFGSFVRSFELIQSATGKSIERISASFERPVPLPSEVLLLALDADVEDVTGSQQLGEHQYQLTDVAGNALVAGEVSL</sequence>
<dbReference type="RefSeq" id="WP_345337740.1">
    <property type="nucleotide sequence ID" value="NZ_BAABLI010000003.1"/>
</dbReference>
<dbReference type="InterPro" id="IPR029069">
    <property type="entry name" value="HotDog_dom_sf"/>
</dbReference>
<accession>A0ABW4XH94</accession>
<keyword evidence="3" id="KW-1185">Reference proteome</keyword>
<reference evidence="3" key="1">
    <citation type="journal article" date="2019" name="Int. J. Syst. Evol. Microbiol.">
        <title>The Global Catalogue of Microorganisms (GCM) 10K type strain sequencing project: providing services to taxonomists for standard genome sequencing and annotation.</title>
        <authorList>
            <consortium name="The Broad Institute Genomics Platform"/>
            <consortium name="The Broad Institute Genome Sequencing Center for Infectious Disease"/>
            <person name="Wu L."/>
            <person name="Ma J."/>
        </authorList>
    </citation>
    <scope>NUCLEOTIDE SEQUENCE [LARGE SCALE GENOMIC DNA]</scope>
    <source>
        <strain evidence="3">CGMCC 1.10992</strain>
    </source>
</reference>
<dbReference type="SUPFAM" id="SSF54637">
    <property type="entry name" value="Thioesterase/thiol ester dehydrase-isomerase"/>
    <property type="match status" value="1"/>
</dbReference>
<dbReference type="InterPro" id="IPR002539">
    <property type="entry name" value="MaoC-like_dom"/>
</dbReference>
<name>A0ABW4XH94_9GAMM</name>
<feature type="domain" description="MaoC-like" evidence="1">
    <location>
        <begin position="194"/>
        <end position="291"/>
    </location>
</feature>
<dbReference type="PANTHER" id="PTHR43841">
    <property type="entry name" value="3-HYDROXYACYL-THIOESTER DEHYDRATASE HTDX-RELATED"/>
    <property type="match status" value="1"/>
</dbReference>
<gene>
    <name evidence="2" type="ORF">ACFSJ3_00380</name>
</gene>
<dbReference type="Pfam" id="PF01575">
    <property type="entry name" value="MaoC_dehydratas"/>
    <property type="match status" value="1"/>
</dbReference>
<dbReference type="Gene3D" id="3.10.129.10">
    <property type="entry name" value="Hotdog Thioesterase"/>
    <property type="match status" value="1"/>
</dbReference>
<evidence type="ECO:0000313" key="2">
    <source>
        <dbReference type="EMBL" id="MFD2094427.1"/>
    </source>
</evidence>
<dbReference type="EMBL" id="JBHUHT010000003">
    <property type="protein sequence ID" value="MFD2094427.1"/>
    <property type="molecule type" value="Genomic_DNA"/>
</dbReference>
<dbReference type="PANTHER" id="PTHR43841:SF1">
    <property type="entry name" value="3-HYDROXYACYL-THIOESTER DEHYDRATASE X"/>
    <property type="match status" value="1"/>
</dbReference>
<organism evidence="2 3">
    <name type="scientific">Corallincola platygyrae</name>
    <dbReference type="NCBI Taxonomy" id="1193278"/>
    <lineage>
        <taxon>Bacteria</taxon>
        <taxon>Pseudomonadati</taxon>
        <taxon>Pseudomonadota</taxon>
        <taxon>Gammaproteobacteria</taxon>
        <taxon>Alteromonadales</taxon>
        <taxon>Psychromonadaceae</taxon>
        <taxon>Corallincola</taxon>
    </lineage>
</organism>
<evidence type="ECO:0000313" key="3">
    <source>
        <dbReference type="Proteomes" id="UP001597380"/>
    </source>
</evidence>
<proteinExistence type="predicted"/>
<protein>
    <submittedName>
        <fullName evidence="2">MaoC/PaaZ C-terminal domain-containing protein</fullName>
    </submittedName>
</protein>
<comment type="caution">
    <text evidence="2">The sequence shown here is derived from an EMBL/GenBank/DDBJ whole genome shotgun (WGS) entry which is preliminary data.</text>
</comment>